<keyword evidence="3 6" id="KW-0812">Transmembrane</keyword>
<gene>
    <name evidence="7" type="ORF">SYNTR_0770</name>
</gene>
<feature type="transmembrane region" description="Helical" evidence="6">
    <location>
        <begin position="77"/>
        <end position="99"/>
    </location>
</feature>
<dbReference type="PANTHER" id="PTHR21716:SF68">
    <property type="entry name" value="TRANSPORT PROTEIN YTVI-RELATED"/>
    <property type="match status" value="1"/>
</dbReference>
<comment type="similarity">
    <text evidence="2">Belongs to the autoinducer-2 exporter (AI-2E) (TC 2.A.86) family.</text>
</comment>
<dbReference type="RefSeq" id="WP_156203271.1">
    <property type="nucleotide sequence ID" value="NZ_CP046457.1"/>
</dbReference>
<feature type="transmembrane region" description="Helical" evidence="6">
    <location>
        <begin position="36"/>
        <end position="57"/>
    </location>
</feature>
<evidence type="ECO:0000256" key="1">
    <source>
        <dbReference type="ARBA" id="ARBA00004141"/>
    </source>
</evidence>
<evidence type="ECO:0000256" key="2">
    <source>
        <dbReference type="ARBA" id="ARBA00009773"/>
    </source>
</evidence>
<dbReference type="InterPro" id="IPR002549">
    <property type="entry name" value="AI-2E-like"/>
</dbReference>
<keyword evidence="8" id="KW-1185">Reference proteome</keyword>
<dbReference type="GO" id="GO:0055085">
    <property type="term" value="P:transmembrane transport"/>
    <property type="evidence" value="ECO:0007669"/>
    <property type="project" value="TreeGrafter"/>
</dbReference>
<dbReference type="GO" id="GO:0016020">
    <property type="term" value="C:membrane"/>
    <property type="evidence" value="ECO:0007669"/>
    <property type="project" value="UniProtKB-SubCell"/>
</dbReference>
<dbReference type="EMBL" id="CP046457">
    <property type="protein sequence ID" value="QGT99363.1"/>
    <property type="molecule type" value="Genomic_DNA"/>
</dbReference>
<evidence type="ECO:0000256" key="4">
    <source>
        <dbReference type="ARBA" id="ARBA00022989"/>
    </source>
</evidence>
<evidence type="ECO:0000256" key="5">
    <source>
        <dbReference type="ARBA" id="ARBA00023136"/>
    </source>
</evidence>
<evidence type="ECO:0000256" key="3">
    <source>
        <dbReference type="ARBA" id="ARBA00022692"/>
    </source>
</evidence>
<feature type="transmembrane region" description="Helical" evidence="6">
    <location>
        <begin position="170"/>
        <end position="189"/>
    </location>
</feature>
<evidence type="ECO:0000313" key="8">
    <source>
        <dbReference type="Proteomes" id="UP000426444"/>
    </source>
</evidence>
<dbReference type="PANTHER" id="PTHR21716">
    <property type="entry name" value="TRANSMEMBRANE PROTEIN"/>
    <property type="match status" value="1"/>
</dbReference>
<feature type="transmembrane region" description="Helical" evidence="6">
    <location>
        <begin position="9"/>
        <end position="30"/>
    </location>
</feature>
<protein>
    <recommendedName>
        <fullName evidence="9">Sporulation integral membrane protein YtvI</fullName>
    </recommendedName>
</protein>
<dbReference type="OrthoDB" id="9774361at2"/>
<accession>A0A6I6DG80</accession>
<feature type="transmembrane region" description="Helical" evidence="6">
    <location>
        <begin position="326"/>
        <end position="349"/>
    </location>
</feature>
<feature type="transmembrane region" description="Helical" evidence="6">
    <location>
        <begin position="286"/>
        <end position="306"/>
    </location>
</feature>
<sequence length="360" mass="40435">MNTNWNEKLIISLTVLVVLVSVVIGYSYVLPILKEITSITFIILFPFLLAIFIVNIIRPTQLFLERKTKLRRSFSAFILLLSFVIAVTFFFTVLLNILYREIMKLYNNLNQYSDLSMATLYDILDQLKYNELVLPGGIQLNEATITRIFADLQAFTDSVLNYSFKIAGNVPGFFLFLIISIIAAFFILVDYEKMRDKITNYFAKKNMGKVTDTITLAATSTLTFIKVYLFLVLLTATSAYIVFKLLNIEFALLLAIIVGILDIIPVIGPALLLLPWSGILFLTGNPINAFIILLFYIVMMIARRYLEPKIFGDLIGLNPFITLIALYGGFILGGIVGLVVAPVLTNIVIKTIEGLKSETG</sequence>
<organism evidence="7 8">
    <name type="scientific">Candidatus Syntrophocurvum alkaliphilum</name>
    <dbReference type="NCBI Taxonomy" id="2293317"/>
    <lineage>
        <taxon>Bacteria</taxon>
        <taxon>Bacillati</taxon>
        <taxon>Bacillota</taxon>
        <taxon>Clostridia</taxon>
        <taxon>Eubacteriales</taxon>
        <taxon>Syntrophomonadaceae</taxon>
        <taxon>Candidatus Syntrophocurvum</taxon>
    </lineage>
</organism>
<evidence type="ECO:0000256" key="6">
    <source>
        <dbReference type="SAM" id="Phobius"/>
    </source>
</evidence>
<dbReference type="Pfam" id="PF01594">
    <property type="entry name" value="AI-2E_transport"/>
    <property type="match status" value="1"/>
</dbReference>
<dbReference type="AlphaFoldDB" id="A0A6I6DG80"/>
<dbReference type="KEGG" id="salq:SYNTR_0770"/>
<evidence type="ECO:0008006" key="9">
    <source>
        <dbReference type="Google" id="ProtNLM"/>
    </source>
</evidence>
<dbReference type="Proteomes" id="UP000426444">
    <property type="component" value="Chromosome"/>
</dbReference>
<reference evidence="8" key="1">
    <citation type="journal article" date="2019" name="Microbiology">
        <title>Complete Genome Sequence of an Uncultured Bacterium of the Candidate Phylum Bipolaricaulota.</title>
        <authorList>
            <person name="Kadnikov V.V."/>
            <person name="Mardanov A.V."/>
            <person name="Beletsky A.V."/>
            <person name="Frank Y.A."/>
            <person name="Karnachuk O.V."/>
            <person name="Ravin N.V."/>
        </authorList>
    </citation>
    <scope>NUCLEOTIDE SEQUENCE [LARGE SCALE GENOMIC DNA]</scope>
</reference>
<keyword evidence="4 6" id="KW-1133">Transmembrane helix</keyword>
<proteinExistence type="inferred from homology"/>
<evidence type="ECO:0000313" key="7">
    <source>
        <dbReference type="EMBL" id="QGT99363.1"/>
    </source>
</evidence>
<keyword evidence="5 6" id="KW-0472">Membrane</keyword>
<name>A0A6I6DG80_9FIRM</name>
<comment type="subcellular location">
    <subcellularLocation>
        <location evidence="1">Membrane</location>
        <topology evidence="1">Multi-pass membrane protein</topology>
    </subcellularLocation>
</comment>
<feature type="transmembrane region" description="Helical" evidence="6">
    <location>
        <begin position="252"/>
        <end position="274"/>
    </location>
</feature>